<evidence type="ECO:0000313" key="3">
    <source>
        <dbReference type="Proteomes" id="UP000735302"/>
    </source>
</evidence>
<accession>A0AAV4AM46</accession>
<gene>
    <name evidence="2" type="ORF">PoB_003492500</name>
</gene>
<keyword evidence="2" id="KW-0032">Aminotransferase</keyword>
<proteinExistence type="predicted"/>
<organism evidence="2 3">
    <name type="scientific">Plakobranchus ocellatus</name>
    <dbReference type="NCBI Taxonomy" id="259542"/>
    <lineage>
        <taxon>Eukaryota</taxon>
        <taxon>Metazoa</taxon>
        <taxon>Spiralia</taxon>
        <taxon>Lophotrochozoa</taxon>
        <taxon>Mollusca</taxon>
        <taxon>Gastropoda</taxon>
        <taxon>Heterobranchia</taxon>
        <taxon>Euthyneura</taxon>
        <taxon>Panpulmonata</taxon>
        <taxon>Sacoglossa</taxon>
        <taxon>Placobranchoidea</taxon>
        <taxon>Plakobranchidae</taxon>
        <taxon>Plakobranchus</taxon>
    </lineage>
</organism>
<dbReference type="EMBL" id="BLXT01003952">
    <property type="protein sequence ID" value="GFO08420.1"/>
    <property type="molecule type" value="Genomic_DNA"/>
</dbReference>
<keyword evidence="1" id="KW-0472">Membrane</keyword>
<dbReference type="GO" id="GO:0008483">
    <property type="term" value="F:transaminase activity"/>
    <property type="evidence" value="ECO:0007669"/>
    <property type="project" value="UniProtKB-KW"/>
</dbReference>
<dbReference type="AlphaFoldDB" id="A0AAV4AM46"/>
<feature type="transmembrane region" description="Helical" evidence="1">
    <location>
        <begin position="85"/>
        <end position="105"/>
    </location>
</feature>
<comment type="caution">
    <text evidence="2">The sequence shown here is derived from an EMBL/GenBank/DDBJ whole genome shotgun (WGS) entry which is preliminary data.</text>
</comment>
<keyword evidence="1" id="KW-1133">Transmembrane helix</keyword>
<protein>
    <submittedName>
        <fullName evidence="2">Serine--pyruvate aminotransferase</fullName>
    </submittedName>
</protein>
<sequence>MGDFKTGVLLSAEETLTVTLTVTIIVRDENLGIEGDDVNDNDDNIVLTAFKMIMMMYNIELKTCIVNGDNEGGNQNKGIVMMVRMVIKVITMSIVIKVMMVNMWFR</sequence>
<reference evidence="2 3" key="1">
    <citation type="journal article" date="2021" name="Elife">
        <title>Chloroplast acquisition without the gene transfer in kleptoplastic sea slugs, Plakobranchus ocellatus.</title>
        <authorList>
            <person name="Maeda T."/>
            <person name="Takahashi S."/>
            <person name="Yoshida T."/>
            <person name="Shimamura S."/>
            <person name="Takaki Y."/>
            <person name="Nagai Y."/>
            <person name="Toyoda A."/>
            <person name="Suzuki Y."/>
            <person name="Arimoto A."/>
            <person name="Ishii H."/>
            <person name="Satoh N."/>
            <person name="Nishiyama T."/>
            <person name="Hasebe M."/>
            <person name="Maruyama T."/>
            <person name="Minagawa J."/>
            <person name="Obokata J."/>
            <person name="Shigenobu S."/>
        </authorList>
    </citation>
    <scope>NUCLEOTIDE SEQUENCE [LARGE SCALE GENOMIC DNA]</scope>
</reference>
<name>A0AAV4AM46_9GAST</name>
<keyword evidence="1" id="KW-0812">Transmembrane</keyword>
<keyword evidence="3" id="KW-1185">Reference proteome</keyword>
<dbReference type="Proteomes" id="UP000735302">
    <property type="component" value="Unassembled WGS sequence"/>
</dbReference>
<evidence type="ECO:0000256" key="1">
    <source>
        <dbReference type="SAM" id="Phobius"/>
    </source>
</evidence>
<keyword evidence="2" id="KW-0808">Transferase</keyword>
<evidence type="ECO:0000313" key="2">
    <source>
        <dbReference type="EMBL" id="GFO08420.1"/>
    </source>
</evidence>